<evidence type="ECO:0000256" key="1">
    <source>
        <dbReference type="SAM" id="SignalP"/>
    </source>
</evidence>
<gene>
    <name evidence="2" type="ORF">GCM10008942_27720</name>
</gene>
<dbReference type="EMBL" id="BAAADD010000007">
    <property type="protein sequence ID" value="GAA0577309.1"/>
    <property type="molecule type" value="Genomic_DNA"/>
</dbReference>
<feature type="signal peptide" evidence="1">
    <location>
        <begin position="1"/>
        <end position="22"/>
    </location>
</feature>
<keyword evidence="3" id="KW-1185">Reference proteome</keyword>
<comment type="caution">
    <text evidence="2">The sequence shown here is derived from an EMBL/GenBank/DDBJ whole genome shotgun (WGS) entry which is preliminary data.</text>
</comment>
<keyword evidence="1" id="KW-0732">Signal</keyword>
<organism evidence="2 3">
    <name type="scientific">Rhizomicrobium electricum</name>
    <dbReference type="NCBI Taxonomy" id="480070"/>
    <lineage>
        <taxon>Bacteria</taxon>
        <taxon>Pseudomonadati</taxon>
        <taxon>Pseudomonadota</taxon>
        <taxon>Alphaproteobacteria</taxon>
        <taxon>Micropepsales</taxon>
        <taxon>Micropepsaceae</taxon>
        <taxon>Rhizomicrobium</taxon>
    </lineage>
</organism>
<dbReference type="Pfam" id="PF06282">
    <property type="entry name" value="DUF1036"/>
    <property type="match status" value="1"/>
</dbReference>
<dbReference type="Proteomes" id="UP001499951">
    <property type="component" value="Unassembled WGS sequence"/>
</dbReference>
<accession>A0ABN1EXY2</accession>
<proteinExistence type="predicted"/>
<dbReference type="InterPro" id="IPR009380">
    <property type="entry name" value="DUF1036"/>
</dbReference>
<feature type="chain" id="PRO_5047080878" description="DUF1036 domain-containing protein" evidence="1">
    <location>
        <begin position="23"/>
        <end position="133"/>
    </location>
</feature>
<evidence type="ECO:0000313" key="2">
    <source>
        <dbReference type="EMBL" id="GAA0577309.1"/>
    </source>
</evidence>
<protein>
    <recommendedName>
        <fullName evidence="4">DUF1036 domain-containing protein</fullName>
    </recommendedName>
</protein>
<dbReference type="RefSeq" id="WP_166936252.1">
    <property type="nucleotide sequence ID" value="NZ_BAAADD010000007.1"/>
</dbReference>
<evidence type="ECO:0008006" key="4">
    <source>
        <dbReference type="Google" id="ProtNLM"/>
    </source>
</evidence>
<sequence>MRLSVALILLLTVPLATVPASAEFTVCNKASVPAKVALGEYNGTEWESRGWWTILSQKCETLIPGRLNARYYYLYGTDGESGTWSGSTYFCTLPQPKFTITGRGNCALRGYDRKGFFAVDTGNSPNWKQSLSN</sequence>
<reference evidence="2 3" key="1">
    <citation type="journal article" date="2019" name="Int. J. Syst. Evol. Microbiol.">
        <title>The Global Catalogue of Microorganisms (GCM) 10K type strain sequencing project: providing services to taxonomists for standard genome sequencing and annotation.</title>
        <authorList>
            <consortium name="The Broad Institute Genomics Platform"/>
            <consortium name="The Broad Institute Genome Sequencing Center for Infectious Disease"/>
            <person name="Wu L."/>
            <person name="Ma J."/>
        </authorList>
    </citation>
    <scope>NUCLEOTIDE SEQUENCE [LARGE SCALE GENOMIC DNA]</scope>
    <source>
        <strain evidence="2 3">JCM 15089</strain>
    </source>
</reference>
<name>A0ABN1EXY2_9PROT</name>
<evidence type="ECO:0000313" key="3">
    <source>
        <dbReference type="Proteomes" id="UP001499951"/>
    </source>
</evidence>